<evidence type="ECO:0000259" key="5">
    <source>
        <dbReference type="SMART" id="SM00495"/>
    </source>
</evidence>
<dbReference type="CDD" id="cd00325">
    <property type="entry name" value="chitinase_GH19"/>
    <property type="match status" value="1"/>
</dbReference>
<comment type="caution">
    <text evidence="6">The sequence shown here is derived from an EMBL/GenBank/DDBJ whole genome shotgun (WGS) entry which is preliminary data.</text>
</comment>
<protein>
    <submittedName>
        <fullName evidence="6">Chitinase</fullName>
        <ecNumber evidence="6">3.2.1.14</ecNumber>
    </submittedName>
</protein>
<keyword evidence="2" id="KW-0611">Plant defense</keyword>
<keyword evidence="6" id="KW-0326">Glycosidase</keyword>
<dbReference type="SUPFAM" id="SSF51055">
    <property type="entry name" value="Carbohydrate binding domain"/>
    <property type="match status" value="1"/>
</dbReference>
<accession>A0ABS5ABW0</accession>
<dbReference type="InterPro" id="IPR023346">
    <property type="entry name" value="Lysozyme-like_dom_sf"/>
</dbReference>
<dbReference type="CDD" id="cd12215">
    <property type="entry name" value="ChiC_BD"/>
    <property type="match status" value="1"/>
</dbReference>
<dbReference type="SMART" id="SM00495">
    <property type="entry name" value="ChtBD3"/>
    <property type="match status" value="2"/>
</dbReference>
<reference evidence="6 7" key="1">
    <citation type="submission" date="2021-03" db="EMBL/GenBank/DDBJ databases">
        <title>Sequencing the genomes of 1000 actinobacteria strains.</title>
        <authorList>
            <person name="Klenk H.-P."/>
        </authorList>
    </citation>
    <scope>NUCLEOTIDE SEQUENCE [LARGE SCALE GENOMIC DNA]</scope>
    <source>
        <strain evidence="6 7">DSM 44580</strain>
    </source>
</reference>
<dbReference type="Gene3D" id="2.10.10.20">
    <property type="entry name" value="Carbohydrate-binding module superfamily 5/12"/>
    <property type="match status" value="1"/>
</dbReference>
<evidence type="ECO:0000256" key="1">
    <source>
        <dbReference type="ARBA" id="ARBA00022801"/>
    </source>
</evidence>
<name>A0ABS5ABW0_9PSEU</name>
<dbReference type="Pfam" id="PF02839">
    <property type="entry name" value="CBM_5_12"/>
    <property type="match status" value="1"/>
</dbReference>
<dbReference type="PANTHER" id="PTHR22595:SF79">
    <property type="entry name" value="CHITINASE 12"/>
    <property type="match status" value="1"/>
</dbReference>
<dbReference type="EC" id="3.2.1.14" evidence="6"/>
<dbReference type="InterPro" id="IPR036573">
    <property type="entry name" value="CBM_sf_5/12"/>
</dbReference>
<feature type="signal peptide" evidence="4">
    <location>
        <begin position="1"/>
        <end position="28"/>
    </location>
</feature>
<keyword evidence="4" id="KW-0732">Signal</keyword>
<dbReference type="EMBL" id="JAGIOO010000001">
    <property type="protein sequence ID" value="MBP2473185.1"/>
    <property type="molecule type" value="Genomic_DNA"/>
</dbReference>
<keyword evidence="1 6" id="KW-0378">Hydrolase</keyword>
<feature type="chain" id="PRO_5046660271" evidence="4">
    <location>
        <begin position="29"/>
        <end position="352"/>
    </location>
</feature>
<dbReference type="PANTHER" id="PTHR22595">
    <property type="entry name" value="CHITINASE-RELATED"/>
    <property type="match status" value="1"/>
</dbReference>
<dbReference type="PROSITE" id="PS51257">
    <property type="entry name" value="PROKAR_LIPOPROTEIN"/>
    <property type="match status" value="1"/>
</dbReference>
<evidence type="ECO:0000256" key="4">
    <source>
        <dbReference type="SAM" id="SignalP"/>
    </source>
</evidence>
<dbReference type="InterPro" id="IPR000726">
    <property type="entry name" value="Glyco_hydro_19_cat"/>
</dbReference>
<gene>
    <name evidence="6" type="ORF">JOF53_002057</name>
</gene>
<dbReference type="RefSeq" id="WP_086783458.1">
    <property type="nucleotide sequence ID" value="NZ_JAGIOO010000001.1"/>
</dbReference>
<keyword evidence="7" id="KW-1185">Reference proteome</keyword>
<organism evidence="6 7">
    <name type="scientific">Crossiella equi</name>
    <dbReference type="NCBI Taxonomy" id="130796"/>
    <lineage>
        <taxon>Bacteria</taxon>
        <taxon>Bacillati</taxon>
        <taxon>Actinomycetota</taxon>
        <taxon>Actinomycetes</taxon>
        <taxon>Pseudonocardiales</taxon>
        <taxon>Pseudonocardiaceae</taxon>
        <taxon>Crossiella</taxon>
    </lineage>
</organism>
<dbReference type="Gene3D" id="3.30.20.10">
    <property type="entry name" value="Endochitinase, domain 2"/>
    <property type="match status" value="1"/>
</dbReference>
<sequence>MKRLLGLALATVVAGTVALFAPAPQASAAACASPWAAGTVYTGGNQASHNGRNYTAQWWTQGETPGGASVWQDNGSCDGGSGNPGTPVNCNHPNWVAGQWYPAGSIVKYTNGQFYRAKNENPGYDPVISTWYWEPFNCNGGDPGNPGSFPVSEGQFNQMFPSRNPFYTYQGLINALSAYPAFAGSGSDVTKKQEAAAFLANVNHETGGLRYVVEQNTANYPHYCDRNQPYGCPAGQAAYYGRGPIQLSWNFNYKAAGDALGIDLLNNPYLVQNDPAVAWKTGIWYWMTQNGPGSMTAHNAIVGGHGFGQTIRSINGSLECDGKNPAQVQSRVTAYQNFAGILGVTPGGNLYC</sequence>
<proteinExistence type="predicted"/>
<dbReference type="Gene3D" id="1.10.530.10">
    <property type="match status" value="1"/>
</dbReference>
<dbReference type="GO" id="GO:0008843">
    <property type="term" value="F:endochitinase activity"/>
    <property type="evidence" value="ECO:0007669"/>
    <property type="project" value="UniProtKB-EC"/>
</dbReference>
<feature type="domain" description="Chitin-binding type-3" evidence="5">
    <location>
        <begin position="32"/>
        <end position="74"/>
    </location>
</feature>
<dbReference type="Pfam" id="PF00182">
    <property type="entry name" value="Glyco_hydro_19"/>
    <property type="match status" value="1"/>
</dbReference>
<dbReference type="Proteomes" id="UP001519363">
    <property type="component" value="Unassembled WGS sequence"/>
</dbReference>
<dbReference type="SUPFAM" id="SSF53955">
    <property type="entry name" value="Lysozyme-like"/>
    <property type="match status" value="1"/>
</dbReference>
<evidence type="ECO:0000256" key="3">
    <source>
        <dbReference type="ARBA" id="ARBA00023157"/>
    </source>
</evidence>
<evidence type="ECO:0000313" key="6">
    <source>
        <dbReference type="EMBL" id="MBP2473185.1"/>
    </source>
</evidence>
<keyword evidence="3" id="KW-1015">Disulfide bond</keyword>
<dbReference type="InterPro" id="IPR003610">
    <property type="entry name" value="CBM5/12"/>
</dbReference>
<feature type="domain" description="Chitin-binding type-3" evidence="5">
    <location>
        <begin position="92"/>
        <end position="136"/>
    </location>
</feature>
<evidence type="ECO:0000256" key="2">
    <source>
        <dbReference type="ARBA" id="ARBA00022821"/>
    </source>
</evidence>
<evidence type="ECO:0000313" key="7">
    <source>
        <dbReference type="Proteomes" id="UP001519363"/>
    </source>
</evidence>